<dbReference type="PANTHER" id="PTHR11533:SF174">
    <property type="entry name" value="PUROMYCIN-SENSITIVE AMINOPEPTIDASE-RELATED"/>
    <property type="match status" value="1"/>
</dbReference>
<dbReference type="Gene3D" id="1.10.390.10">
    <property type="entry name" value="Neutral Protease Domain 2"/>
    <property type="match status" value="1"/>
</dbReference>
<dbReference type="EMBL" id="JBHSFH010000015">
    <property type="protein sequence ID" value="MFC4497367.1"/>
    <property type="molecule type" value="Genomic_DNA"/>
</dbReference>
<evidence type="ECO:0000259" key="13">
    <source>
        <dbReference type="Pfam" id="PF01433"/>
    </source>
</evidence>
<evidence type="ECO:0000256" key="12">
    <source>
        <dbReference type="NCBIfam" id="TIGR02412"/>
    </source>
</evidence>
<comment type="catalytic activity">
    <reaction evidence="1">
        <text>Release of an N-terminal amino acid, Xaa-|-Yaa- from a peptide, amide or arylamide. Xaa is preferably Ala, but may be most amino acids including Pro (slow action). When a terminal hydrophobic residue is followed by a prolyl residue, the two may be released as an intact Xaa-Pro dipeptide.</text>
        <dbReference type="EC" id="3.4.11.2"/>
    </reaction>
</comment>
<dbReference type="EC" id="3.4.11.2" evidence="4 12"/>
<feature type="domain" description="Aminopeptidase N-like N-terminal" evidence="15">
    <location>
        <begin position="116"/>
        <end position="190"/>
    </location>
</feature>
<evidence type="ECO:0000256" key="4">
    <source>
        <dbReference type="ARBA" id="ARBA00012564"/>
    </source>
</evidence>
<dbReference type="PANTHER" id="PTHR11533">
    <property type="entry name" value="PROTEASE M1 ZINC METALLOPROTEASE"/>
    <property type="match status" value="1"/>
</dbReference>
<dbReference type="SUPFAM" id="SSF55486">
    <property type="entry name" value="Metalloproteases ('zincins'), catalytic domain"/>
    <property type="match status" value="1"/>
</dbReference>
<evidence type="ECO:0000256" key="5">
    <source>
        <dbReference type="ARBA" id="ARBA00015611"/>
    </source>
</evidence>
<evidence type="ECO:0000256" key="8">
    <source>
        <dbReference type="ARBA" id="ARBA00022723"/>
    </source>
</evidence>
<evidence type="ECO:0000256" key="3">
    <source>
        <dbReference type="ARBA" id="ARBA00010136"/>
    </source>
</evidence>
<keyword evidence="8" id="KW-0479">Metal-binding</keyword>
<dbReference type="InterPro" id="IPR012778">
    <property type="entry name" value="Pept_M1_aminopeptidase"/>
</dbReference>
<reference evidence="17" key="1">
    <citation type="journal article" date="2019" name="Int. J. Syst. Evol. Microbiol.">
        <title>The Global Catalogue of Microorganisms (GCM) 10K type strain sequencing project: providing services to taxonomists for standard genome sequencing and annotation.</title>
        <authorList>
            <consortium name="The Broad Institute Genomics Platform"/>
            <consortium name="The Broad Institute Genome Sequencing Center for Infectious Disease"/>
            <person name="Wu L."/>
            <person name="Ma J."/>
        </authorList>
    </citation>
    <scope>NUCLEOTIDE SEQUENCE [LARGE SCALE GENOMIC DNA]</scope>
    <source>
        <strain evidence="17">CGMCC 4.7357</strain>
    </source>
</reference>
<keyword evidence="11" id="KW-0482">Metalloprotease</keyword>
<dbReference type="InterPro" id="IPR014782">
    <property type="entry name" value="Peptidase_M1_dom"/>
</dbReference>
<dbReference type="Gene3D" id="2.60.40.1730">
    <property type="entry name" value="tricorn interacting facor f3 domain"/>
    <property type="match status" value="1"/>
</dbReference>
<dbReference type="GO" id="GO:0016285">
    <property type="term" value="F:alanyl aminopeptidase activity"/>
    <property type="evidence" value="ECO:0007669"/>
    <property type="project" value="UniProtKB-EC"/>
</dbReference>
<keyword evidence="6 16" id="KW-0031">Aminopeptidase</keyword>
<dbReference type="PRINTS" id="PR00756">
    <property type="entry name" value="ALADIPTASE"/>
</dbReference>
<dbReference type="InterPro" id="IPR024571">
    <property type="entry name" value="ERAP1-like_C_dom"/>
</dbReference>
<comment type="similarity">
    <text evidence="3">Belongs to the peptidase M1 family.</text>
</comment>
<evidence type="ECO:0000259" key="15">
    <source>
        <dbReference type="Pfam" id="PF17900"/>
    </source>
</evidence>
<dbReference type="InterPro" id="IPR001930">
    <property type="entry name" value="Peptidase_M1"/>
</dbReference>
<keyword evidence="10" id="KW-0862">Zinc</keyword>
<dbReference type="InterPro" id="IPR050344">
    <property type="entry name" value="Peptidase_M1_aminopeptidases"/>
</dbReference>
<dbReference type="NCBIfam" id="TIGR02412">
    <property type="entry name" value="pepN_strep_liv"/>
    <property type="match status" value="1"/>
</dbReference>
<dbReference type="SUPFAM" id="SSF63737">
    <property type="entry name" value="Leukotriene A4 hydrolase N-terminal domain"/>
    <property type="match status" value="1"/>
</dbReference>
<dbReference type="InterPro" id="IPR042097">
    <property type="entry name" value="Aminopeptidase_N-like_N_sf"/>
</dbReference>
<dbReference type="Pfam" id="PF01433">
    <property type="entry name" value="Peptidase_M1"/>
    <property type="match status" value="1"/>
</dbReference>
<feature type="domain" description="ERAP1-like C-terminal" evidence="14">
    <location>
        <begin position="524"/>
        <end position="848"/>
    </location>
</feature>
<organism evidence="16 17">
    <name type="scientific">Streptomyces ovatisporus</name>
    <dbReference type="NCBI Taxonomy" id="1128682"/>
    <lineage>
        <taxon>Bacteria</taxon>
        <taxon>Bacillati</taxon>
        <taxon>Actinomycetota</taxon>
        <taxon>Actinomycetes</taxon>
        <taxon>Kitasatosporales</taxon>
        <taxon>Streptomycetaceae</taxon>
        <taxon>Streptomyces</taxon>
    </lineage>
</organism>
<evidence type="ECO:0000256" key="9">
    <source>
        <dbReference type="ARBA" id="ARBA00022801"/>
    </source>
</evidence>
<evidence type="ECO:0000313" key="16">
    <source>
        <dbReference type="EMBL" id="MFC4497367.1"/>
    </source>
</evidence>
<name>A0ABV9ADI2_9ACTN</name>
<evidence type="ECO:0000256" key="6">
    <source>
        <dbReference type="ARBA" id="ARBA00022438"/>
    </source>
</evidence>
<evidence type="ECO:0000256" key="7">
    <source>
        <dbReference type="ARBA" id="ARBA00022670"/>
    </source>
</evidence>
<keyword evidence="7" id="KW-0645">Protease</keyword>
<accession>A0ABV9ADI2</accession>
<dbReference type="Pfam" id="PF17900">
    <property type="entry name" value="Peptidase_M1_N"/>
    <property type="match status" value="1"/>
</dbReference>
<dbReference type="Pfam" id="PF11838">
    <property type="entry name" value="ERAP1_C"/>
    <property type="match status" value="1"/>
</dbReference>
<evidence type="ECO:0000313" key="17">
    <source>
        <dbReference type="Proteomes" id="UP001595997"/>
    </source>
</evidence>
<protein>
    <recommendedName>
        <fullName evidence="5 12">Aminopeptidase N</fullName>
        <ecNumber evidence="4 12">3.4.11.2</ecNumber>
    </recommendedName>
</protein>
<dbReference type="Proteomes" id="UP001595997">
    <property type="component" value="Unassembled WGS sequence"/>
</dbReference>
<dbReference type="InterPro" id="IPR027268">
    <property type="entry name" value="Peptidase_M4/M1_CTD_sf"/>
</dbReference>
<dbReference type="CDD" id="cd09602">
    <property type="entry name" value="M1_APN"/>
    <property type="match status" value="1"/>
</dbReference>
<keyword evidence="9 16" id="KW-0378">Hydrolase</keyword>
<keyword evidence="17" id="KW-1185">Reference proteome</keyword>
<sequence>MSVLTRAEAQQRAQIVDVDRYVVDLDLTCGDEVFASTTTVTFSVGEGAAGSAGGAETFVELRPEALLRAELDGTALDASADFADGRLWLRGLAEGRHELRVEARMPYSRVGEGMHRFTDPADGRVYLYSMCFLANAPLVFACFDQPDLKAVFEVSVTAPDEWTVLGNGVARRTGPGRWECAATPPLSTYLMAVAAGPYHSVRTEHAGLPFGLHVRRSLGEFLDAEAEELLDVTRRCFDRYHEIFDEPYPFDSYDQAFVPEFNAGAMENPGLVTLRDEYVFRSAVTDAERGTRGVTVAHEMAHMWFGDLVTLRWWDDIWLNESFAEYVGYQVLGEATRFSGMWTDFAVARKGWGYDADQRPSTHPVAPDPESVPDTASALLNFDGISYAKGASALRQLAAWLGERGFLAGINRHLSAHRFGNATLADFLDALAGASDRDVRGWAERWLRTTGVDTLSPRVVEEGGRWSLALRHVGGRPHRVGLGLYDVAAADAGRLVLREWCEREVAWDEAESVVVEGAGPRPALVLVNDGDLTYAKVRLDGASWRAVLGALSGLPDGLSRAVVWNAARDMVRDGELAPGEFLEAVCAHCPGERDVAVLESVLGFARGPVADRFVSGAGRRAGVLGSLSGVCRAVLSSVDAADSGAGAGAEAGGGDGAGLRLTAVRLLIDCATDARELSGWWAAGSVPGGPVLDAELRWRLLLRLSVLGAVGRAEIDAALAADPGAKGREGAARCRAALPDAAAKEEAWAAMFGSDGLSNYMWRATAEGFWQPEQLGLLGGYVERFFVDAVPVAARRGGPGAEMVGRAGFPGVFVEERVVRLGEECVRGEGVVPSLRRALADQLDDVRRALRVRAMGGV</sequence>
<dbReference type="RefSeq" id="WP_386452017.1">
    <property type="nucleotide sequence ID" value="NZ_JBHSFH010000015.1"/>
</dbReference>
<gene>
    <name evidence="16" type="primary">pepN</name>
    <name evidence="16" type="ORF">ACFPA8_24865</name>
</gene>
<feature type="domain" description="Peptidase M1 membrane alanine aminopeptidase" evidence="13">
    <location>
        <begin position="230"/>
        <end position="446"/>
    </location>
</feature>
<evidence type="ECO:0000259" key="14">
    <source>
        <dbReference type="Pfam" id="PF11838"/>
    </source>
</evidence>
<evidence type="ECO:0000256" key="11">
    <source>
        <dbReference type="ARBA" id="ARBA00023049"/>
    </source>
</evidence>
<comment type="caution">
    <text evidence="16">The sequence shown here is derived from an EMBL/GenBank/DDBJ whole genome shotgun (WGS) entry which is preliminary data.</text>
</comment>
<evidence type="ECO:0000256" key="2">
    <source>
        <dbReference type="ARBA" id="ARBA00001947"/>
    </source>
</evidence>
<evidence type="ECO:0000256" key="1">
    <source>
        <dbReference type="ARBA" id="ARBA00000098"/>
    </source>
</evidence>
<evidence type="ECO:0000256" key="10">
    <source>
        <dbReference type="ARBA" id="ARBA00022833"/>
    </source>
</evidence>
<proteinExistence type="inferred from homology"/>
<comment type="cofactor">
    <cofactor evidence="2">
        <name>Zn(2+)</name>
        <dbReference type="ChEBI" id="CHEBI:29105"/>
    </cofactor>
</comment>
<dbReference type="InterPro" id="IPR045357">
    <property type="entry name" value="Aminopeptidase_N-like_N"/>
</dbReference>